<dbReference type="EMBL" id="JACXAH010000016">
    <property type="protein sequence ID" value="MBD1373060.1"/>
    <property type="molecule type" value="Genomic_DNA"/>
</dbReference>
<evidence type="ECO:0000313" key="5">
    <source>
        <dbReference type="Proteomes" id="UP000661691"/>
    </source>
</evidence>
<dbReference type="GO" id="GO:0016042">
    <property type="term" value="P:lipid catabolic process"/>
    <property type="evidence" value="ECO:0007669"/>
    <property type="project" value="UniProtKB-UniRule"/>
</dbReference>
<dbReference type="GO" id="GO:0016787">
    <property type="term" value="F:hydrolase activity"/>
    <property type="evidence" value="ECO:0007669"/>
    <property type="project" value="UniProtKB-UniRule"/>
</dbReference>
<accession>A0A926NC32</accession>
<evidence type="ECO:0000313" key="4">
    <source>
        <dbReference type="EMBL" id="MBD1373060.1"/>
    </source>
</evidence>
<feature type="short sequence motif" description="GXSXG" evidence="2">
    <location>
        <begin position="45"/>
        <end position="49"/>
    </location>
</feature>
<feature type="short sequence motif" description="DGA/G" evidence="2">
    <location>
        <begin position="169"/>
        <end position="171"/>
    </location>
</feature>
<dbReference type="InterPro" id="IPR047156">
    <property type="entry name" value="Teg/CotR/CapV-like"/>
</dbReference>
<keyword evidence="2" id="KW-0442">Lipid degradation</keyword>
<evidence type="ECO:0000256" key="2">
    <source>
        <dbReference type="PROSITE-ProRule" id="PRU01161"/>
    </source>
</evidence>
<dbReference type="PANTHER" id="PTHR24138">
    <property type="entry name" value="INTRACELLLAR PHOSPHOLIPASE A FAMILY"/>
    <property type="match status" value="1"/>
</dbReference>
<keyword evidence="2" id="KW-0378">Hydrolase</keyword>
<feature type="active site" description="Nucleophile" evidence="2">
    <location>
        <position position="47"/>
    </location>
</feature>
<dbReference type="Pfam" id="PF01734">
    <property type="entry name" value="Patatin"/>
    <property type="match status" value="1"/>
</dbReference>
<dbReference type="AlphaFoldDB" id="A0A926NC32"/>
<feature type="active site" description="Proton acceptor" evidence="2">
    <location>
        <position position="169"/>
    </location>
</feature>
<feature type="domain" description="PNPLA" evidence="3">
    <location>
        <begin position="10"/>
        <end position="182"/>
    </location>
</feature>
<protein>
    <submittedName>
        <fullName evidence="4">Patatin-like phospholipase family protein</fullName>
    </submittedName>
</protein>
<proteinExistence type="predicted"/>
<comment type="caution">
    <text evidence="4">The sequence shown here is derived from an EMBL/GenBank/DDBJ whole genome shotgun (WGS) entry which is preliminary data.</text>
</comment>
<dbReference type="PROSITE" id="PS51635">
    <property type="entry name" value="PNPLA"/>
    <property type="match status" value="1"/>
</dbReference>
<evidence type="ECO:0000259" key="3">
    <source>
        <dbReference type="PROSITE" id="PS51635"/>
    </source>
</evidence>
<name>A0A926NC32_9BACL</name>
<comment type="caution">
    <text evidence="2">Lacks conserved residue(s) required for the propagation of feature annotation.</text>
</comment>
<dbReference type="InterPro" id="IPR002641">
    <property type="entry name" value="PNPLA_dom"/>
</dbReference>
<dbReference type="PANTHER" id="PTHR24138:SF10">
    <property type="entry name" value="PHOSPHOLIPASE A2"/>
    <property type="match status" value="1"/>
</dbReference>
<sequence length="307" mass="33723">MVQRRKYRILTLDGGGIRSAYTATILIRLAAKFPTLLKSVDLIAGTSAGAALGLGLASGKTPQESLQFLIQNAGFVFSNPRPPLNQPEYSNRNLIIAMTQFLTGTLRLNQLKKQVVVPAFQVRTPSGPWRPAVFNNFPGSPNASVRVVDAAVASQSLPIAFPSYMNFVDGGVFANNPSMLGISYGVDRRFGRQRLEDIVLLSIGTGFNPYRLNGTENWGAIQWSLNPNRNEKFQPTFPLNTVNSDGVNEIDTQYSQSLLNDRFNRINVNLGAEAVAADDVSAIPRMIALGKQSNLTRAESFIRTRWF</sequence>
<keyword evidence="5" id="KW-1185">Reference proteome</keyword>
<dbReference type="SUPFAM" id="SSF52151">
    <property type="entry name" value="FabD/lysophospholipase-like"/>
    <property type="match status" value="1"/>
</dbReference>
<gene>
    <name evidence="4" type="ORF">IC620_11920</name>
</gene>
<reference evidence="4" key="1">
    <citation type="submission" date="2020-09" db="EMBL/GenBank/DDBJ databases">
        <title>A novel bacterium of genus Hazenella, isolated from South China Sea.</title>
        <authorList>
            <person name="Huang H."/>
            <person name="Mo K."/>
            <person name="Hu Y."/>
        </authorList>
    </citation>
    <scope>NUCLEOTIDE SEQUENCE</scope>
    <source>
        <strain evidence="4">IB182357</strain>
    </source>
</reference>
<dbReference type="InterPro" id="IPR016035">
    <property type="entry name" value="Acyl_Trfase/lysoPLipase"/>
</dbReference>
<organism evidence="4 5">
    <name type="scientific">Polycladospora coralii</name>
    <dbReference type="NCBI Taxonomy" id="2771432"/>
    <lineage>
        <taxon>Bacteria</taxon>
        <taxon>Bacillati</taxon>
        <taxon>Bacillota</taxon>
        <taxon>Bacilli</taxon>
        <taxon>Bacillales</taxon>
        <taxon>Thermoactinomycetaceae</taxon>
        <taxon>Polycladospora</taxon>
    </lineage>
</organism>
<keyword evidence="1 2" id="KW-0443">Lipid metabolism</keyword>
<dbReference type="RefSeq" id="WP_191142295.1">
    <property type="nucleotide sequence ID" value="NZ_JACXAH010000016.1"/>
</dbReference>
<dbReference type="Gene3D" id="3.40.1090.10">
    <property type="entry name" value="Cytosolic phospholipase A2 catalytic domain"/>
    <property type="match status" value="1"/>
</dbReference>
<dbReference type="Proteomes" id="UP000661691">
    <property type="component" value="Unassembled WGS sequence"/>
</dbReference>
<evidence type="ECO:0000256" key="1">
    <source>
        <dbReference type="ARBA" id="ARBA00023098"/>
    </source>
</evidence>